<proteinExistence type="predicted"/>
<evidence type="ECO:0000313" key="3">
    <source>
        <dbReference type="EMBL" id="MFC7406333.1"/>
    </source>
</evidence>
<sequence length="256" mass="27557">MATGHLTARQFQQAGGTEDWRTLAFGAGAWFDAPSHPAGARLLDRIAGLADGAELDVDLRSTGVHVRLPARGGFPAEHVARARAVSAAARELGLRADPAGTQSLQVAVDVLDRSAVAPFWQTALGYTSGGPDLVDPLRRDPAVWFQRMDRPRPLRNRIHLDVVLPYPAAAERIAALTAAGAQVRREEEYYATVADAEGNEVDLLPRVPSEAPGAPAASDWRLHFGATVSTRRTAPARPPSWPWPWPGSRTTRGSRC</sequence>
<evidence type="ECO:0000259" key="2">
    <source>
        <dbReference type="Pfam" id="PF18029"/>
    </source>
</evidence>
<comment type="caution">
    <text evidence="3">The sequence shown here is derived from an EMBL/GenBank/DDBJ whole genome shotgun (WGS) entry which is preliminary data.</text>
</comment>
<protein>
    <submittedName>
        <fullName evidence="3">VOC family protein</fullName>
    </submittedName>
</protein>
<dbReference type="Proteomes" id="UP001596455">
    <property type="component" value="Unassembled WGS sequence"/>
</dbReference>
<feature type="compositionally biased region" description="Pro residues" evidence="1">
    <location>
        <begin position="236"/>
        <end position="245"/>
    </location>
</feature>
<reference evidence="4" key="1">
    <citation type="journal article" date="2019" name="Int. J. Syst. Evol. Microbiol.">
        <title>The Global Catalogue of Microorganisms (GCM) 10K type strain sequencing project: providing services to taxonomists for standard genome sequencing and annotation.</title>
        <authorList>
            <consortium name="The Broad Institute Genomics Platform"/>
            <consortium name="The Broad Institute Genome Sequencing Center for Infectious Disease"/>
            <person name="Wu L."/>
            <person name="Ma J."/>
        </authorList>
    </citation>
    <scope>NUCLEOTIDE SEQUENCE [LARGE SCALE GENOMIC DNA]</scope>
    <source>
        <strain evidence="4">JCM 1490</strain>
    </source>
</reference>
<dbReference type="RefSeq" id="WP_382395640.1">
    <property type="nucleotide sequence ID" value="NZ_JBHTCQ010000003.1"/>
</dbReference>
<dbReference type="InterPro" id="IPR029068">
    <property type="entry name" value="Glyas_Bleomycin-R_OHBP_Dase"/>
</dbReference>
<dbReference type="Pfam" id="PF18029">
    <property type="entry name" value="Glyoxalase_6"/>
    <property type="match status" value="1"/>
</dbReference>
<organism evidence="3 4">
    <name type="scientific">Georgenia alba</name>
    <dbReference type="NCBI Taxonomy" id="2233858"/>
    <lineage>
        <taxon>Bacteria</taxon>
        <taxon>Bacillati</taxon>
        <taxon>Actinomycetota</taxon>
        <taxon>Actinomycetes</taxon>
        <taxon>Micrococcales</taxon>
        <taxon>Bogoriellaceae</taxon>
        <taxon>Georgenia</taxon>
    </lineage>
</organism>
<dbReference type="EMBL" id="JBHTCQ010000003">
    <property type="protein sequence ID" value="MFC7406333.1"/>
    <property type="molecule type" value="Genomic_DNA"/>
</dbReference>
<gene>
    <name evidence="3" type="ORF">ACFQQL_14545</name>
</gene>
<evidence type="ECO:0000256" key="1">
    <source>
        <dbReference type="SAM" id="MobiDB-lite"/>
    </source>
</evidence>
<feature type="compositionally biased region" description="Low complexity" evidence="1">
    <location>
        <begin position="246"/>
        <end position="256"/>
    </location>
</feature>
<dbReference type="Gene3D" id="3.10.180.10">
    <property type="entry name" value="2,3-Dihydroxybiphenyl 1,2-Dioxygenase, domain 1"/>
    <property type="match status" value="1"/>
</dbReference>
<keyword evidence="4" id="KW-1185">Reference proteome</keyword>
<evidence type="ECO:0000313" key="4">
    <source>
        <dbReference type="Proteomes" id="UP001596455"/>
    </source>
</evidence>
<name>A0ABW2QCU5_9MICO</name>
<feature type="region of interest" description="Disordered" evidence="1">
    <location>
        <begin position="231"/>
        <end position="256"/>
    </location>
</feature>
<feature type="domain" description="Glyoxalase-like" evidence="2">
    <location>
        <begin position="105"/>
        <end position="203"/>
    </location>
</feature>
<accession>A0ABW2QCU5</accession>
<dbReference type="InterPro" id="IPR041581">
    <property type="entry name" value="Glyoxalase_6"/>
</dbReference>